<feature type="chain" id="PRO_5011605985" evidence="9">
    <location>
        <begin position="21"/>
        <end position="501"/>
    </location>
</feature>
<dbReference type="GO" id="GO:1990281">
    <property type="term" value="C:efflux pump complex"/>
    <property type="evidence" value="ECO:0007669"/>
    <property type="project" value="TreeGrafter"/>
</dbReference>
<feature type="region of interest" description="Disordered" evidence="8">
    <location>
        <begin position="21"/>
        <end position="46"/>
    </location>
</feature>
<evidence type="ECO:0000256" key="1">
    <source>
        <dbReference type="ARBA" id="ARBA00004442"/>
    </source>
</evidence>
<name>A0A1I0L981_9BACT</name>
<dbReference type="Pfam" id="PF02321">
    <property type="entry name" value="OEP"/>
    <property type="match status" value="2"/>
</dbReference>
<accession>A0A1I0L981</accession>
<proteinExistence type="inferred from homology"/>
<dbReference type="GO" id="GO:0009279">
    <property type="term" value="C:cell outer membrane"/>
    <property type="evidence" value="ECO:0007669"/>
    <property type="project" value="UniProtKB-SubCell"/>
</dbReference>
<comment type="subcellular location">
    <subcellularLocation>
        <location evidence="1">Cell outer membrane</location>
    </subcellularLocation>
</comment>
<feature type="signal peptide" evidence="9">
    <location>
        <begin position="1"/>
        <end position="20"/>
    </location>
</feature>
<dbReference type="AlphaFoldDB" id="A0A1I0L981"/>
<evidence type="ECO:0000256" key="7">
    <source>
        <dbReference type="ARBA" id="ARBA00023237"/>
    </source>
</evidence>
<dbReference type="InterPro" id="IPR003423">
    <property type="entry name" value="OMP_efflux"/>
</dbReference>
<keyword evidence="4" id="KW-1134">Transmembrane beta strand</keyword>
<evidence type="ECO:0000256" key="9">
    <source>
        <dbReference type="SAM" id="SignalP"/>
    </source>
</evidence>
<dbReference type="GO" id="GO:0015562">
    <property type="term" value="F:efflux transmembrane transporter activity"/>
    <property type="evidence" value="ECO:0007669"/>
    <property type="project" value="InterPro"/>
</dbReference>
<dbReference type="GO" id="GO:0015288">
    <property type="term" value="F:porin activity"/>
    <property type="evidence" value="ECO:0007669"/>
    <property type="project" value="TreeGrafter"/>
</dbReference>
<evidence type="ECO:0000256" key="2">
    <source>
        <dbReference type="ARBA" id="ARBA00007613"/>
    </source>
</evidence>
<organism evidence="10 11">
    <name type="scientific">Stigmatella erecta</name>
    <dbReference type="NCBI Taxonomy" id="83460"/>
    <lineage>
        <taxon>Bacteria</taxon>
        <taxon>Pseudomonadati</taxon>
        <taxon>Myxococcota</taxon>
        <taxon>Myxococcia</taxon>
        <taxon>Myxococcales</taxon>
        <taxon>Cystobacterineae</taxon>
        <taxon>Archangiaceae</taxon>
        <taxon>Stigmatella</taxon>
    </lineage>
</organism>
<keyword evidence="9" id="KW-0732">Signal</keyword>
<dbReference type="RefSeq" id="WP_093525579.1">
    <property type="nucleotide sequence ID" value="NZ_FOIJ01000022.1"/>
</dbReference>
<evidence type="ECO:0000256" key="6">
    <source>
        <dbReference type="ARBA" id="ARBA00023136"/>
    </source>
</evidence>
<keyword evidence="11" id="KW-1185">Reference proteome</keyword>
<dbReference type="InterPro" id="IPR051906">
    <property type="entry name" value="TolC-like"/>
</dbReference>
<dbReference type="Gene3D" id="1.20.1600.10">
    <property type="entry name" value="Outer membrane efflux proteins (OEP)"/>
    <property type="match status" value="1"/>
</dbReference>
<evidence type="ECO:0000256" key="3">
    <source>
        <dbReference type="ARBA" id="ARBA00022448"/>
    </source>
</evidence>
<protein>
    <submittedName>
        <fullName evidence="10">Outer membrane protein TolC</fullName>
    </submittedName>
</protein>
<dbReference type="EMBL" id="FOIJ01000022">
    <property type="protein sequence ID" value="SEU36622.1"/>
    <property type="molecule type" value="Genomic_DNA"/>
</dbReference>
<keyword evidence="6" id="KW-0472">Membrane</keyword>
<sequence length="501" mass="53153">MLPVRPGLALLVALATPAWAQTPPSPEPAAPAAQPLPEGPERPELPATESFDAKLSAQLGQPGGLTADETARRATATSLEVRGREAELEAAEAGVSQALASFLPRVSVTAGYTRQSAIAPQAFGTLVASPGSAAGPLPPGAPLENVALAIPTLQNQTTVRAALTVPVSDYLLRLSRNYASANASEAAARHTTQATQLKVAADARILYYSWIRAALQSTVAEASLAQARDHLADAHRAFAVGGASRADVLRVEAQVASAELLVARTANLRNLQAERLRTALHEPRAADFAIGEDVREALPPLDGLSSPAELVEEARGHRLELRAVQEATSAARSQAQGTRAGYLPRLDAVGDVIYANPNPRYFPPTPEFNTTWSAGVQLSWTPTDILTTRGASRAANARVAQLEAQRAALEDGLQVEVVQALNDLREAELASQTTQRGLSSSEEAYRVRRLLFQNGRATSTELTDAEADLTRARFDAVNARIDLRLARVKLLHALGRDVQPS</sequence>
<dbReference type="Proteomes" id="UP000199181">
    <property type="component" value="Unassembled WGS sequence"/>
</dbReference>
<evidence type="ECO:0000256" key="8">
    <source>
        <dbReference type="SAM" id="MobiDB-lite"/>
    </source>
</evidence>
<evidence type="ECO:0000256" key="4">
    <source>
        <dbReference type="ARBA" id="ARBA00022452"/>
    </source>
</evidence>
<dbReference type="PANTHER" id="PTHR30026:SF21">
    <property type="entry name" value="SLR1270 PROTEIN"/>
    <property type="match status" value="1"/>
</dbReference>
<reference evidence="11" key="1">
    <citation type="submission" date="2016-10" db="EMBL/GenBank/DDBJ databases">
        <authorList>
            <person name="Varghese N."/>
            <person name="Submissions S."/>
        </authorList>
    </citation>
    <scope>NUCLEOTIDE SEQUENCE [LARGE SCALE GENOMIC DNA]</scope>
    <source>
        <strain evidence="11">DSM 16858</strain>
    </source>
</reference>
<evidence type="ECO:0000313" key="11">
    <source>
        <dbReference type="Proteomes" id="UP000199181"/>
    </source>
</evidence>
<keyword evidence="5" id="KW-0812">Transmembrane</keyword>
<evidence type="ECO:0000256" key="5">
    <source>
        <dbReference type="ARBA" id="ARBA00022692"/>
    </source>
</evidence>
<keyword evidence="7" id="KW-0998">Cell outer membrane</keyword>
<dbReference type="PANTHER" id="PTHR30026">
    <property type="entry name" value="OUTER MEMBRANE PROTEIN TOLC"/>
    <property type="match status" value="1"/>
</dbReference>
<comment type="similarity">
    <text evidence="2">Belongs to the outer membrane factor (OMF) (TC 1.B.17) family.</text>
</comment>
<dbReference type="SUPFAM" id="SSF56954">
    <property type="entry name" value="Outer membrane efflux proteins (OEP)"/>
    <property type="match status" value="1"/>
</dbReference>
<keyword evidence="3" id="KW-0813">Transport</keyword>
<gene>
    <name evidence="10" type="ORF">SAMN05443639_12259</name>
</gene>
<evidence type="ECO:0000313" key="10">
    <source>
        <dbReference type="EMBL" id="SEU36622.1"/>
    </source>
</evidence>